<evidence type="ECO:0000256" key="3">
    <source>
        <dbReference type="ARBA" id="ARBA00023172"/>
    </source>
</evidence>
<dbReference type="PANTHER" id="PTHR15938:SF0">
    <property type="entry name" value="HOMOLOGOUS-PAIRING PROTEIN 2 HOMOLOG"/>
    <property type="match status" value="1"/>
</dbReference>
<keyword evidence="4" id="KW-0539">Nucleus</keyword>
<organism evidence="7 8">
    <name type="scientific">Rhizoctonia solani</name>
    <dbReference type="NCBI Taxonomy" id="456999"/>
    <lineage>
        <taxon>Eukaryota</taxon>
        <taxon>Fungi</taxon>
        <taxon>Dikarya</taxon>
        <taxon>Basidiomycota</taxon>
        <taxon>Agaricomycotina</taxon>
        <taxon>Agaricomycetes</taxon>
        <taxon>Cantharellales</taxon>
        <taxon>Ceratobasidiaceae</taxon>
        <taxon>Rhizoctonia</taxon>
    </lineage>
</organism>
<evidence type="ECO:0000256" key="1">
    <source>
        <dbReference type="ARBA" id="ARBA00004123"/>
    </source>
</evidence>
<dbReference type="Pfam" id="PF07106">
    <property type="entry name" value="WHD_TBPIP"/>
    <property type="match status" value="1"/>
</dbReference>
<keyword evidence="3" id="KW-0233">DNA recombination</keyword>
<dbReference type="GO" id="GO:0007129">
    <property type="term" value="P:homologous chromosome pairing at meiosis"/>
    <property type="evidence" value="ECO:0007669"/>
    <property type="project" value="TreeGrafter"/>
</dbReference>
<dbReference type="GO" id="GO:0000794">
    <property type="term" value="C:condensed nuclear chromosome"/>
    <property type="evidence" value="ECO:0007669"/>
    <property type="project" value="TreeGrafter"/>
</dbReference>
<sequence>MVLDKEKVAQLKGKDAEDAVLKPTDRTDRVCPFVPLSFLVYGLIRMYAADISANLKNAVSKAATQKILLSLAERELVTQKTYGKATYFVAPQSSTSELAPAEIDSLSTELEKTKELIKDRTVDLKRLNAELSKVKSSPTDDDLGKTIEETQSQIERLTRALEPLRMGQAPISESDLARLDADWVRWRAEWVKRKRVFKMMWDLRADTLSSSEAAELLEDLGVEQDTSEHVELEKSELCVKAKGRK</sequence>
<dbReference type="EMBL" id="JACYCD010000239">
    <property type="protein sequence ID" value="KAF8699295.1"/>
    <property type="molecule type" value="Genomic_DNA"/>
</dbReference>
<feature type="domain" description="Homologous-pairing protein 2 winged helix" evidence="6">
    <location>
        <begin position="49"/>
        <end position="89"/>
    </location>
</feature>
<comment type="similarity">
    <text evidence="2">Belongs to the HOP2 family.</text>
</comment>
<evidence type="ECO:0000259" key="6">
    <source>
        <dbReference type="Pfam" id="PF07106"/>
    </source>
</evidence>
<keyword evidence="5" id="KW-0469">Meiosis</keyword>
<dbReference type="Gene3D" id="1.10.10.10">
    <property type="entry name" value="Winged helix-like DNA-binding domain superfamily/Winged helix DNA-binding domain"/>
    <property type="match status" value="1"/>
</dbReference>
<dbReference type="GO" id="GO:0000709">
    <property type="term" value="P:meiotic joint molecule formation"/>
    <property type="evidence" value="ECO:0007669"/>
    <property type="project" value="TreeGrafter"/>
</dbReference>
<dbReference type="OrthoDB" id="272266at2759"/>
<dbReference type="Proteomes" id="UP000602905">
    <property type="component" value="Unassembled WGS sequence"/>
</dbReference>
<accession>A0A8H7HL47</accession>
<dbReference type="AlphaFoldDB" id="A0A8H7HL47"/>
<protein>
    <submittedName>
        <fullName evidence="7">TBPIP protein</fullName>
    </submittedName>
</protein>
<dbReference type="InterPro" id="IPR036388">
    <property type="entry name" value="WH-like_DNA-bd_sf"/>
</dbReference>
<proteinExistence type="inferred from homology"/>
<evidence type="ECO:0000256" key="4">
    <source>
        <dbReference type="ARBA" id="ARBA00023242"/>
    </source>
</evidence>
<dbReference type="GO" id="GO:0120230">
    <property type="term" value="F:recombinase activator activity"/>
    <property type="evidence" value="ECO:0007669"/>
    <property type="project" value="TreeGrafter"/>
</dbReference>
<name>A0A8H7HL47_9AGAM</name>
<evidence type="ECO:0000313" key="7">
    <source>
        <dbReference type="EMBL" id="KAF8699295.1"/>
    </source>
</evidence>
<dbReference type="GO" id="GO:0003690">
    <property type="term" value="F:double-stranded DNA binding"/>
    <property type="evidence" value="ECO:0007669"/>
    <property type="project" value="TreeGrafter"/>
</dbReference>
<comment type="subcellular location">
    <subcellularLocation>
        <location evidence="1">Nucleus</location>
    </subcellularLocation>
</comment>
<dbReference type="GO" id="GO:0010774">
    <property type="term" value="P:meiotic strand invasion involved in reciprocal meiotic recombination"/>
    <property type="evidence" value="ECO:0007669"/>
    <property type="project" value="TreeGrafter"/>
</dbReference>
<dbReference type="InterPro" id="IPR010776">
    <property type="entry name" value="Hop2_WH_dom"/>
</dbReference>
<evidence type="ECO:0000256" key="2">
    <source>
        <dbReference type="ARBA" id="ARBA00007922"/>
    </source>
</evidence>
<gene>
    <name evidence="7" type="ORF">RHS03_07256</name>
</gene>
<dbReference type="PANTHER" id="PTHR15938">
    <property type="entry name" value="TBP-1 INTERACTING PROTEIN"/>
    <property type="match status" value="1"/>
</dbReference>
<reference evidence="7" key="1">
    <citation type="submission" date="2020-09" db="EMBL/GenBank/DDBJ databases">
        <title>Comparative genome analyses of four rice-infecting Rhizoctonia solani isolates reveal extensive enrichment of homogalacturonan modification genes.</title>
        <authorList>
            <person name="Lee D.-Y."/>
            <person name="Jeon J."/>
            <person name="Kim K.-T."/>
            <person name="Cheong K."/>
            <person name="Song H."/>
            <person name="Choi G."/>
            <person name="Ko J."/>
            <person name="Opiyo S.O."/>
            <person name="Zuo S."/>
            <person name="Madhav S."/>
            <person name="Lee Y.-H."/>
            <person name="Wang G.-L."/>
        </authorList>
    </citation>
    <scope>NUCLEOTIDE SEQUENCE</scope>
    <source>
        <strain evidence="7">AG1-IA WGL</strain>
    </source>
</reference>
<evidence type="ECO:0000313" key="8">
    <source>
        <dbReference type="Proteomes" id="UP000602905"/>
    </source>
</evidence>
<feature type="non-terminal residue" evidence="7">
    <location>
        <position position="1"/>
    </location>
</feature>
<evidence type="ECO:0000256" key="5">
    <source>
        <dbReference type="ARBA" id="ARBA00023254"/>
    </source>
</evidence>
<comment type="caution">
    <text evidence="7">The sequence shown here is derived from an EMBL/GenBank/DDBJ whole genome shotgun (WGS) entry which is preliminary data.</text>
</comment>
<dbReference type="GO" id="GO:0120231">
    <property type="term" value="C:DNA recombinase auxiliary factor complex"/>
    <property type="evidence" value="ECO:0007669"/>
    <property type="project" value="TreeGrafter"/>
</dbReference>